<protein>
    <recommendedName>
        <fullName evidence="1">Chitin-binding type-2 domain-containing protein</fullName>
    </recommendedName>
</protein>
<dbReference type="Pfam" id="PF01607">
    <property type="entry name" value="CBM_14"/>
    <property type="match status" value="1"/>
</dbReference>
<dbReference type="PANTHER" id="PTHR45985:SF3">
    <property type="entry name" value="CHITIN DEACETYLASE-LIKE 4"/>
    <property type="match status" value="1"/>
</dbReference>
<dbReference type="GO" id="GO:0005576">
    <property type="term" value="C:extracellular region"/>
    <property type="evidence" value="ECO:0007669"/>
    <property type="project" value="InterPro"/>
</dbReference>
<dbReference type="SMART" id="SM00494">
    <property type="entry name" value="ChtBD2"/>
    <property type="match status" value="1"/>
</dbReference>
<dbReference type="EMBL" id="IAAA01001436">
    <property type="protein sequence ID" value="LAA01962.1"/>
    <property type="molecule type" value="mRNA"/>
</dbReference>
<dbReference type="Gene3D" id="2.170.140.10">
    <property type="entry name" value="Chitin binding domain"/>
    <property type="match status" value="1"/>
</dbReference>
<dbReference type="GO" id="GO:0008061">
    <property type="term" value="F:chitin binding"/>
    <property type="evidence" value="ECO:0007669"/>
    <property type="project" value="InterPro"/>
</dbReference>
<dbReference type="InterPro" id="IPR052740">
    <property type="entry name" value="CE4"/>
</dbReference>
<organism evidence="2">
    <name type="scientific">Parasteatoda tepidariorum</name>
    <name type="common">Common house spider</name>
    <name type="synonym">Achaearanea tepidariorum</name>
    <dbReference type="NCBI Taxonomy" id="114398"/>
    <lineage>
        <taxon>Eukaryota</taxon>
        <taxon>Metazoa</taxon>
        <taxon>Ecdysozoa</taxon>
        <taxon>Arthropoda</taxon>
        <taxon>Chelicerata</taxon>
        <taxon>Arachnida</taxon>
        <taxon>Araneae</taxon>
        <taxon>Araneomorphae</taxon>
        <taxon>Entelegynae</taxon>
        <taxon>Araneoidea</taxon>
        <taxon>Theridiidae</taxon>
        <taxon>Parasteatoda</taxon>
    </lineage>
</organism>
<evidence type="ECO:0000259" key="1">
    <source>
        <dbReference type="PROSITE" id="PS50940"/>
    </source>
</evidence>
<dbReference type="InterPro" id="IPR002557">
    <property type="entry name" value="Chitin-bd_dom"/>
</dbReference>
<dbReference type="SUPFAM" id="SSF57625">
    <property type="entry name" value="Invertebrate chitin-binding proteins"/>
    <property type="match status" value="1"/>
</dbReference>
<dbReference type="Gene3D" id="3.20.20.370">
    <property type="entry name" value="Glycoside hydrolase/deacetylase"/>
    <property type="match status" value="1"/>
</dbReference>
<proteinExistence type="evidence at transcript level"/>
<dbReference type="SUPFAM" id="SSF88713">
    <property type="entry name" value="Glycoside hydrolase/deacetylase"/>
    <property type="match status" value="1"/>
</dbReference>
<accession>A0A2L2Y1B0</accession>
<dbReference type="GO" id="GO:0005975">
    <property type="term" value="P:carbohydrate metabolic process"/>
    <property type="evidence" value="ECO:0007669"/>
    <property type="project" value="InterPro"/>
</dbReference>
<sequence length="446" mass="50557">MEYGVFANPNDCRRFYTCNGDVAYDTPCPTPLYFDDAKKLCVYKSKDLQCGPVPITTPVPTTPDPNASPSCHPASCQLPDCFCSEDGTLIPGNFLPKETPQMIILTFSGALNVLNAEPFSLLLNESRHNPNGCPIKATFFVPHEYTSYYYVQKLYGLGHEIAAQTITNREPEQFWSTASVDEWVEEVIGQKEILNRFANVSRDEILGMRAPFLKPGGNNMLGMIYDYGLDYDSSIATPLSEVPLWPYTLDFQIPHKCISDNCPTRSFPGIWEFPLNTYTAGDETGATCAFLDQCVFPDDPEAIFEFLSFNFLRHYTSNKAPFVMNFHVNWVTDDTKVAALDVFLDHVLETYPDVWFVTMQQAIQWLRNPIPTEMVKSFEAWKCPRTRMPGCNNSRTCRVKLNDGLRSDVRYLQLCGKCPEKYPWLNNIRGTKEGKSVKDLVQKSTV</sequence>
<dbReference type="PANTHER" id="PTHR45985">
    <property type="match status" value="1"/>
</dbReference>
<dbReference type="InterPro" id="IPR036508">
    <property type="entry name" value="Chitin-bd_dom_sf"/>
</dbReference>
<dbReference type="OrthoDB" id="504708at2759"/>
<dbReference type="InterPro" id="IPR011330">
    <property type="entry name" value="Glyco_hydro/deAcase_b/a-brl"/>
</dbReference>
<feature type="domain" description="Chitin-binding type-2" evidence="1">
    <location>
        <begin position="1"/>
        <end position="52"/>
    </location>
</feature>
<evidence type="ECO:0000313" key="2">
    <source>
        <dbReference type="EMBL" id="LAA01962.1"/>
    </source>
</evidence>
<dbReference type="PROSITE" id="PS50940">
    <property type="entry name" value="CHIT_BIND_II"/>
    <property type="match status" value="1"/>
</dbReference>
<reference evidence="2" key="1">
    <citation type="journal article" date="2016" name="Mol. Ecol. Resour.">
        <title>Evaluation of the impact of RNA preservation methods of spiders for de novo transcriptome assembly.</title>
        <authorList>
            <person name="Kono N."/>
            <person name="Nakamura H."/>
            <person name="Ito Y."/>
            <person name="Tomita M."/>
            <person name="Arakawa K."/>
        </authorList>
    </citation>
    <scope>NUCLEOTIDE SEQUENCE</scope>
    <source>
        <tissue evidence="2">Whole body</tissue>
    </source>
</reference>
<dbReference type="AlphaFoldDB" id="A0A2L2Y1B0"/>
<name>A0A2L2Y1B0_PARTP</name>